<keyword evidence="3" id="KW-1185">Reference proteome</keyword>
<name>A0A1Y6CQK0_9BACT</name>
<gene>
    <name evidence="2" type="ORF">SAMN06296036_1404</name>
</gene>
<accession>A0A1Y6CQK0</accession>
<dbReference type="AlphaFoldDB" id="A0A1Y6CQK0"/>
<sequence>MTNLAAFLTLGIILHMSTACITPTKIEKIPRKSTQYSSKEKDLIWDRYGIASYTEITVYNSIGEGIDTRRFKPIIKYVSPKAYSEVKMLKQRNMIADALATTLVISSFATQHEKTKQDILLLGVGGWYLNYGYNRFVVYPNIKHQYNSSLNRAYGLGVEIDFD</sequence>
<protein>
    <submittedName>
        <fullName evidence="2">Uncharacterized protein</fullName>
    </submittedName>
</protein>
<evidence type="ECO:0000256" key="1">
    <source>
        <dbReference type="SAM" id="SignalP"/>
    </source>
</evidence>
<evidence type="ECO:0000313" key="2">
    <source>
        <dbReference type="EMBL" id="SMF82178.1"/>
    </source>
</evidence>
<dbReference type="RefSeq" id="WP_132326070.1">
    <property type="nucleotide sequence ID" value="NZ_FWZT01000040.1"/>
</dbReference>
<organism evidence="2 3">
    <name type="scientific">Pseudobacteriovorax antillogorgiicola</name>
    <dbReference type="NCBI Taxonomy" id="1513793"/>
    <lineage>
        <taxon>Bacteria</taxon>
        <taxon>Pseudomonadati</taxon>
        <taxon>Bdellovibrionota</taxon>
        <taxon>Oligoflexia</taxon>
        <taxon>Oligoflexales</taxon>
        <taxon>Pseudobacteriovoracaceae</taxon>
        <taxon>Pseudobacteriovorax</taxon>
    </lineage>
</organism>
<dbReference type="EMBL" id="FWZT01000040">
    <property type="protein sequence ID" value="SMF82178.1"/>
    <property type="molecule type" value="Genomic_DNA"/>
</dbReference>
<evidence type="ECO:0000313" key="3">
    <source>
        <dbReference type="Proteomes" id="UP000192907"/>
    </source>
</evidence>
<reference evidence="3" key="1">
    <citation type="submission" date="2017-04" db="EMBL/GenBank/DDBJ databases">
        <authorList>
            <person name="Varghese N."/>
            <person name="Submissions S."/>
        </authorList>
    </citation>
    <scope>NUCLEOTIDE SEQUENCE [LARGE SCALE GENOMIC DNA]</scope>
    <source>
        <strain evidence="3">RKEM611</strain>
    </source>
</reference>
<feature type="signal peptide" evidence="1">
    <location>
        <begin position="1"/>
        <end position="21"/>
    </location>
</feature>
<keyword evidence="1" id="KW-0732">Signal</keyword>
<feature type="chain" id="PRO_5012893213" evidence="1">
    <location>
        <begin position="22"/>
        <end position="163"/>
    </location>
</feature>
<dbReference type="Proteomes" id="UP000192907">
    <property type="component" value="Unassembled WGS sequence"/>
</dbReference>
<proteinExistence type="predicted"/>